<proteinExistence type="predicted"/>
<feature type="transmembrane region" description="Helical" evidence="4">
    <location>
        <begin position="53"/>
        <end position="74"/>
    </location>
</feature>
<keyword evidence="6" id="KW-1185">Reference proteome</keyword>
<dbReference type="OrthoDB" id="9814760at2"/>
<sequence length="471" mass="52840">MKLTEICLLLITSIMLYGYVFGFLTVKKRGIVLAASGMMIFLFHTVIDGFRIQLIPLYALFAICTISCAIYAFFQKNSHPGRKPKLWKRIAAGTAGTLAVAAALIVPLYLLPIIKIMEPTGPYAIGTTEYHWVDQNREETNSADPTDRRELLVRVWYPAEVTAEAEKAPYALEPEQGKLAGRNLSFFYRMVLHSVMKAENHSYAGVPVTADKQQYPVLVFSHGYGLSNFMYTNQIENLASHGYIVFSIEHPYYAGIPTIFPDGRIVEEQVDLTNDDIDLDEEINIWIADVLFALDNIEALNETDPQGILTGMLDISRIGMFGHSFGGAATSQVMHRDSRIQAGVNMDGFFFGPIIEEGLENPFMYLTAAAEAYMENPDGSRMKEEEMPEELLKELQEMRADDLKRKEGILKNGGSVVVLEGGEHESFSDMMLYSPLMVTRDLSLLEKINQELLQFFDEHLKSPPSQKEDGA</sequence>
<name>A0A1H3RKF0_9BACI</name>
<evidence type="ECO:0000256" key="4">
    <source>
        <dbReference type="SAM" id="Phobius"/>
    </source>
</evidence>
<keyword evidence="4" id="KW-0472">Membrane</keyword>
<dbReference type="SUPFAM" id="SSF53474">
    <property type="entry name" value="alpha/beta-Hydrolases"/>
    <property type="match status" value="1"/>
</dbReference>
<dbReference type="InterPro" id="IPR029058">
    <property type="entry name" value="AB_hydrolase_fold"/>
</dbReference>
<accession>A0A1H3RKF0</accession>
<dbReference type="EMBL" id="FNPI01000008">
    <property type="protein sequence ID" value="SDZ26136.1"/>
    <property type="molecule type" value="Genomic_DNA"/>
</dbReference>
<evidence type="ECO:0000256" key="1">
    <source>
        <dbReference type="ARBA" id="ARBA00022801"/>
    </source>
</evidence>
<feature type="transmembrane region" description="Helical" evidence="4">
    <location>
        <begin position="86"/>
        <end position="110"/>
    </location>
</feature>
<feature type="transmembrane region" description="Helical" evidence="4">
    <location>
        <begin position="31"/>
        <end position="47"/>
    </location>
</feature>
<organism evidence="5 6">
    <name type="scientific">Evansella caseinilytica</name>
    <dbReference type="NCBI Taxonomy" id="1503961"/>
    <lineage>
        <taxon>Bacteria</taxon>
        <taxon>Bacillati</taxon>
        <taxon>Bacillota</taxon>
        <taxon>Bacilli</taxon>
        <taxon>Bacillales</taxon>
        <taxon>Bacillaceae</taxon>
        <taxon>Evansella</taxon>
    </lineage>
</organism>
<keyword evidence="2" id="KW-0442">Lipid degradation</keyword>
<keyword evidence="4" id="KW-0812">Transmembrane</keyword>
<keyword evidence="4" id="KW-1133">Transmembrane helix</keyword>
<dbReference type="Pfam" id="PF03403">
    <property type="entry name" value="PAF-AH_p_II"/>
    <property type="match status" value="1"/>
</dbReference>
<dbReference type="Proteomes" id="UP000198935">
    <property type="component" value="Unassembled WGS sequence"/>
</dbReference>
<dbReference type="PANTHER" id="PTHR10272">
    <property type="entry name" value="PLATELET-ACTIVATING FACTOR ACETYLHYDROLASE"/>
    <property type="match status" value="1"/>
</dbReference>
<dbReference type="GO" id="GO:0016042">
    <property type="term" value="P:lipid catabolic process"/>
    <property type="evidence" value="ECO:0007669"/>
    <property type="project" value="UniProtKB-KW"/>
</dbReference>
<evidence type="ECO:0000256" key="3">
    <source>
        <dbReference type="ARBA" id="ARBA00023098"/>
    </source>
</evidence>
<reference evidence="6" key="1">
    <citation type="submission" date="2016-10" db="EMBL/GenBank/DDBJ databases">
        <authorList>
            <person name="Varghese N."/>
            <person name="Submissions S."/>
        </authorList>
    </citation>
    <scope>NUCLEOTIDE SEQUENCE [LARGE SCALE GENOMIC DNA]</scope>
    <source>
        <strain evidence="6">SP</strain>
    </source>
</reference>
<dbReference type="STRING" id="1503961.SAMN05421736_108152"/>
<feature type="transmembrane region" description="Helical" evidence="4">
    <location>
        <begin position="6"/>
        <end position="24"/>
    </location>
</feature>
<dbReference type="AlphaFoldDB" id="A0A1H3RKF0"/>
<protein>
    <submittedName>
        <fullName evidence="5">Predicted dienelactone hydrolase</fullName>
    </submittedName>
</protein>
<dbReference type="GO" id="GO:0003847">
    <property type="term" value="F:1-alkyl-2-acetylglycerophosphocholine esterase activity"/>
    <property type="evidence" value="ECO:0007669"/>
    <property type="project" value="TreeGrafter"/>
</dbReference>
<dbReference type="Gene3D" id="3.40.50.1820">
    <property type="entry name" value="alpha/beta hydrolase"/>
    <property type="match status" value="1"/>
</dbReference>
<evidence type="ECO:0000313" key="5">
    <source>
        <dbReference type="EMBL" id="SDZ26136.1"/>
    </source>
</evidence>
<dbReference type="PANTHER" id="PTHR10272:SF0">
    <property type="entry name" value="PLATELET-ACTIVATING FACTOR ACETYLHYDROLASE"/>
    <property type="match status" value="1"/>
</dbReference>
<gene>
    <name evidence="5" type="ORF">SAMN05421736_108152</name>
</gene>
<evidence type="ECO:0000256" key="2">
    <source>
        <dbReference type="ARBA" id="ARBA00022963"/>
    </source>
</evidence>
<keyword evidence="3" id="KW-0443">Lipid metabolism</keyword>
<evidence type="ECO:0000313" key="6">
    <source>
        <dbReference type="Proteomes" id="UP000198935"/>
    </source>
</evidence>
<keyword evidence="1 5" id="KW-0378">Hydrolase</keyword>